<keyword evidence="1" id="KW-1133">Transmembrane helix</keyword>
<gene>
    <name evidence="3" type="ORF">SAMN05216602_1326</name>
</gene>
<reference evidence="4" key="1">
    <citation type="submission" date="2016-10" db="EMBL/GenBank/DDBJ databases">
        <authorList>
            <person name="Varghese N."/>
            <person name="Submissions S."/>
        </authorList>
    </citation>
    <scope>NUCLEOTIDE SEQUENCE [LARGE SCALE GENOMIC DNA]</scope>
    <source>
        <strain evidence="4">LMG 22563</strain>
    </source>
</reference>
<evidence type="ECO:0000259" key="2">
    <source>
        <dbReference type="Pfam" id="PF14341"/>
    </source>
</evidence>
<sequence length="214" mass="23091">MTHLSNRQSQTGAVLVVALVMLLVLTLMAVGSMRGTTLESRITANRAHDTQQQSAADAALREAEFRYYGPANLVDKLEGKAANCALGNTLKTNGINKPCLLAIKDENLQAFVESPKSTVANFLKSESAGGLLWMPYRGTDAANQTVAGTRETSSERTTYWNSTRAVTAGNNAVNAEYGMVAEGQGTYYYLNNAKADDQVYLQSTHANIYLGLNN</sequence>
<feature type="transmembrane region" description="Helical" evidence="1">
    <location>
        <begin position="12"/>
        <end position="31"/>
    </location>
</feature>
<dbReference type="EMBL" id="FORC01000001">
    <property type="protein sequence ID" value="SFI41524.1"/>
    <property type="molecule type" value="Genomic_DNA"/>
</dbReference>
<evidence type="ECO:0000313" key="3">
    <source>
        <dbReference type="EMBL" id="SFI41524.1"/>
    </source>
</evidence>
<keyword evidence="1" id="KW-0812">Transmembrane</keyword>
<organism evidence="3 4">
    <name type="scientific">Phytopseudomonas argentinensis</name>
    <dbReference type="NCBI Taxonomy" id="289370"/>
    <lineage>
        <taxon>Bacteria</taxon>
        <taxon>Pseudomonadati</taxon>
        <taxon>Pseudomonadota</taxon>
        <taxon>Gammaproteobacteria</taxon>
        <taxon>Pseudomonadales</taxon>
        <taxon>Pseudomonadaceae</taxon>
        <taxon>Phytopseudomonas</taxon>
    </lineage>
</organism>
<proteinExistence type="predicted"/>
<accession>A0A1I3I0N6</accession>
<evidence type="ECO:0000313" key="4">
    <source>
        <dbReference type="Proteomes" id="UP000183018"/>
    </source>
</evidence>
<feature type="domain" description="Type 4 fimbrial biogenesis protein PilX N-terminal" evidence="2">
    <location>
        <begin position="12"/>
        <end position="61"/>
    </location>
</feature>
<dbReference type="Pfam" id="PF14341">
    <property type="entry name" value="PilX_N"/>
    <property type="match status" value="1"/>
</dbReference>
<dbReference type="OrthoDB" id="6891364at2"/>
<dbReference type="InterPro" id="IPR025746">
    <property type="entry name" value="PilX_N_dom"/>
</dbReference>
<dbReference type="Proteomes" id="UP000183018">
    <property type="component" value="Unassembled WGS sequence"/>
</dbReference>
<name>A0A1I3I0N6_9GAMM</name>
<evidence type="ECO:0000256" key="1">
    <source>
        <dbReference type="SAM" id="Phobius"/>
    </source>
</evidence>
<dbReference type="RefSeq" id="WP_074881528.1">
    <property type="nucleotide sequence ID" value="NZ_FORC01000001.1"/>
</dbReference>
<protein>
    <submittedName>
        <fullName evidence="3">Type IV pilus assembly protein PilX</fullName>
    </submittedName>
</protein>
<dbReference type="STRING" id="289370.SAMN05216602_1326"/>
<keyword evidence="4" id="KW-1185">Reference proteome</keyword>
<keyword evidence="1" id="KW-0472">Membrane</keyword>
<dbReference type="AlphaFoldDB" id="A0A1I3I0N6"/>